<dbReference type="PANTHER" id="PTHR33164:SF43">
    <property type="entry name" value="HTH-TYPE TRANSCRIPTIONAL REPRESSOR YETL"/>
    <property type="match status" value="1"/>
</dbReference>
<dbReference type="Gene3D" id="1.10.10.10">
    <property type="entry name" value="Winged helix-like DNA-binding domain superfamily/Winged helix DNA-binding domain"/>
    <property type="match status" value="1"/>
</dbReference>
<feature type="domain" description="HTH marR-type" evidence="1">
    <location>
        <begin position="1"/>
        <end position="117"/>
    </location>
</feature>
<dbReference type="EMBL" id="AWET01000045">
    <property type="protein sequence ID" value="ERJ98781.1"/>
    <property type="molecule type" value="Genomic_DNA"/>
</dbReference>
<dbReference type="InterPro" id="IPR036390">
    <property type="entry name" value="WH_DNA-bd_sf"/>
</dbReference>
<accession>U2KJW8</accession>
<dbReference type="InterPro" id="IPR000835">
    <property type="entry name" value="HTH_MarR-typ"/>
</dbReference>
<proteinExistence type="predicted"/>
<dbReference type="SMART" id="SM00347">
    <property type="entry name" value="HTH_MARR"/>
    <property type="match status" value="1"/>
</dbReference>
<dbReference type="InterPro" id="IPR039422">
    <property type="entry name" value="MarR/SlyA-like"/>
</dbReference>
<dbReference type="GO" id="GO:0006950">
    <property type="term" value="P:response to stress"/>
    <property type="evidence" value="ECO:0007669"/>
    <property type="project" value="TreeGrafter"/>
</dbReference>
<organism evidence="2 3">
    <name type="scientific">Hoylesella pleuritidis F0068</name>
    <dbReference type="NCBI Taxonomy" id="1081904"/>
    <lineage>
        <taxon>Bacteria</taxon>
        <taxon>Pseudomonadati</taxon>
        <taxon>Bacteroidota</taxon>
        <taxon>Bacteroidia</taxon>
        <taxon>Bacteroidales</taxon>
        <taxon>Prevotellaceae</taxon>
        <taxon>Hoylesella</taxon>
    </lineage>
</organism>
<dbReference type="PATRIC" id="fig|1081904.3.peg.2145"/>
<evidence type="ECO:0000313" key="2">
    <source>
        <dbReference type="EMBL" id="ERJ98781.1"/>
    </source>
</evidence>
<dbReference type="AlphaFoldDB" id="U2KJW8"/>
<dbReference type="Proteomes" id="UP000016600">
    <property type="component" value="Unassembled WGS sequence"/>
</dbReference>
<keyword evidence="3" id="KW-1185">Reference proteome</keyword>
<dbReference type="Pfam" id="PF01047">
    <property type="entry name" value="MarR"/>
    <property type="match status" value="1"/>
</dbReference>
<reference evidence="2 3" key="1">
    <citation type="submission" date="2013-08" db="EMBL/GenBank/DDBJ databases">
        <authorList>
            <person name="Durkin A.S."/>
            <person name="Haft D.R."/>
            <person name="McCorrison J."/>
            <person name="Torralba M."/>
            <person name="Gillis M."/>
            <person name="Haft D.H."/>
            <person name="Methe B."/>
            <person name="Sutton G."/>
            <person name="Nelson K.E."/>
        </authorList>
    </citation>
    <scope>NUCLEOTIDE SEQUENCE [LARGE SCALE GENOMIC DNA]</scope>
    <source>
        <strain evidence="2 3">F0068</strain>
    </source>
</reference>
<protein>
    <submittedName>
        <fullName evidence="2">MarR family protein</fullName>
    </submittedName>
</protein>
<dbReference type="RefSeq" id="WP_021584644.1">
    <property type="nucleotide sequence ID" value="NZ_AWET01000045.1"/>
</dbReference>
<dbReference type="PROSITE" id="PS50995">
    <property type="entry name" value="HTH_MARR_2"/>
    <property type="match status" value="1"/>
</dbReference>
<name>U2KJW8_9BACT</name>
<evidence type="ECO:0000259" key="1">
    <source>
        <dbReference type="PROSITE" id="PS50995"/>
    </source>
</evidence>
<dbReference type="InterPro" id="IPR036388">
    <property type="entry name" value="WH-like_DNA-bd_sf"/>
</dbReference>
<gene>
    <name evidence="2" type="ORF">HMPREF1218_0715</name>
</gene>
<comment type="caution">
    <text evidence="2">The sequence shown here is derived from an EMBL/GenBank/DDBJ whole genome shotgun (WGS) entry which is preliminary data.</text>
</comment>
<evidence type="ECO:0000313" key="3">
    <source>
        <dbReference type="Proteomes" id="UP000016600"/>
    </source>
</evidence>
<dbReference type="GO" id="GO:0003700">
    <property type="term" value="F:DNA-binding transcription factor activity"/>
    <property type="evidence" value="ECO:0007669"/>
    <property type="project" value="InterPro"/>
</dbReference>
<dbReference type="PANTHER" id="PTHR33164">
    <property type="entry name" value="TRANSCRIPTIONAL REGULATOR, MARR FAMILY"/>
    <property type="match status" value="1"/>
</dbReference>
<dbReference type="SUPFAM" id="SSF46785">
    <property type="entry name" value="Winged helix' DNA-binding domain"/>
    <property type="match status" value="1"/>
</dbReference>
<sequence>MDKNTICKIRDIYRAISVFEDTFEAQFSLSINEAMLLCTLSEEGDMTSGDIARALGVLPSIASKLIRQVEDKHFVHRVMGQRDHRQMNFSLSEEGARKLEIIKCNEFEIPNVLKEVL</sequence>